<dbReference type="AlphaFoldDB" id="A0A1W1HA47"/>
<dbReference type="STRING" id="1246637.MTBBW1_1770018"/>
<dbReference type="Gene3D" id="3.40.630.30">
    <property type="match status" value="1"/>
</dbReference>
<dbReference type="EMBL" id="FWEV01000087">
    <property type="protein sequence ID" value="SLM29360.1"/>
    <property type="molecule type" value="Genomic_DNA"/>
</dbReference>
<dbReference type="PANTHER" id="PTHR36449:SF1">
    <property type="entry name" value="ACETYLTRANSFERASE"/>
    <property type="match status" value="1"/>
</dbReference>
<dbReference type="PANTHER" id="PTHR36449">
    <property type="entry name" value="ACETYLTRANSFERASE-RELATED"/>
    <property type="match status" value="1"/>
</dbReference>
<reference evidence="3 4" key="1">
    <citation type="submission" date="2017-03" db="EMBL/GenBank/DDBJ databases">
        <authorList>
            <person name="Afonso C.L."/>
            <person name="Miller P.J."/>
            <person name="Scott M.A."/>
            <person name="Spackman E."/>
            <person name="Goraichik I."/>
            <person name="Dimitrov K.M."/>
            <person name="Suarez D.L."/>
            <person name="Swayne D.E."/>
        </authorList>
    </citation>
    <scope>NUCLEOTIDE SEQUENCE [LARGE SCALE GENOMIC DNA]</scope>
    <source>
        <strain evidence="3">PRJEB14757</strain>
    </source>
</reference>
<gene>
    <name evidence="3" type="ORF">MTBBW1_1770018</name>
</gene>
<organism evidence="3 4">
    <name type="scientific">Desulfamplus magnetovallimortis</name>
    <dbReference type="NCBI Taxonomy" id="1246637"/>
    <lineage>
        <taxon>Bacteria</taxon>
        <taxon>Pseudomonadati</taxon>
        <taxon>Thermodesulfobacteriota</taxon>
        <taxon>Desulfobacteria</taxon>
        <taxon>Desulfobacterales</taxon>
        <taxon>Desulfobacteraceae</taxon>
        <taxon>Desulfamplus</taxon>
    </lineage>
</organism>
<evidence type="ECO:0000256" key="1">
    <source>
        <dbReference type="ARBA" id="ARBA00022679"/>
    </source>
</evidence>
<evidence type="ECO:0000256" key="2">
    <source>
        <dbReference type="ARBA" id="ARBA00023315"/>
    </source>
</evidence>
<sequence length="149" mass="16751">MNWAKDFSELNKAIHDRISFDCGEPELNTFIKTKAASHMKAGISRTMVLPATDLLSNQKYPICSFYSVAPGSISRCTLPENIAKKLPHYPIPVFLLAQLAVHKKLHGKGLGKITLIESLKYLWNVNRYMHAYSVVVDCITDSAQLLFKI</sequence>
<protein>
    <submittedName>
        <fullName evidence="3">GCN5-related N-acetyltransferase</fullName>
    </submittedName>
</protein>
<name>A0A1W1HA47_9BACT</name>
<accession>A0A1W1HA47</accession>
<evidence type="ECO:0000313" key="4">
    <source>
        <dbReference type="Proteomes" id="UP000191931"/>
    </source>
</evidence>
<dbReference type="GO" id="GO:0016746">
    <property type="term" value="F:acyltransferase activity"/>
    <property type="evidence" value="ECO:0007669"/>
    <property type="project" value="UniProtKB-KW"/>
</dbReference>
<evidence type="ECO:0000313" key="3">
    <source>
        <dbReference type="EMBL" id="SLM29360.1"/>
    </source>
</evidence>
<proteinExistence type="predicted"/>
<keyword evidence="2" id="KW-0012">Acyltransferase</keyword>
<keyword evidence="1 3" id="KW-0808">Transferase</keyword>
<dbReference type="Proteomes" id="UP000191931">
    <property type="component" value="Unassembled WGS sequence"/>
</dbReference>
<dbReference type="RefSeq" id="WP_245809478.1">
    <property type="nucleotide sequence ID" value="NZ_LT828553.1"/>
</dbReference>
<keyword evidence="4" id="KW-1185">Reference proteome</keyword>